<dbReference type="EMBL" id="MT679221">
    <property type="protein sequence ID" value="QNN97495.1"/>
    <property type="molecule type" value="Genomic_DNA"/>
</dbReference>
<dbReference type="Proteomes" id="UP000516029">
    <property type="component" value="Segment"/>
</dbReference>
<evidence type="ECO:0000313" key="1">
    <source>
        <dbReference type="EMBL" id="QNN97495.1"/>
    </source>
</evidence>
<sequence>MEQLRSQILNYYVKQTQFNQRVQQLTAPKQNTVRRIKGLGGEILLNKS</sequence>
<evidence type="ECO:0000313" key="2">
    <source>
        <dbReference type="Proteomes" id="UP000516029"/>
    </source>
</evidence>
<name>A0A7G9UTZ0_9CAUD</name>
<accession>A0A7G9UTZ0</accession>
<protein>
    <submittedName>
        <fullName evidence="1">Uncharacterized protein</fullName>
    </submittedName>
</protein>
<organism evidence="1 2">
    <name type="scientific">Proteus phage 7</name>
    <dbReference type="NCBI Taxonomy" id="2767546"/>
    <lineage>
        <taxon>Viruses</taxon>
        <taxon>Duplodnaviria</taxon>
        <taxon>Heunggongvirae</taxon>
        <taxon>Uroviricota</taxon>
        <taxon>Caudoviricetes</taxon>
        <taxon>Chimalliviridae</taxon>
        <taxon>Seoulvirus</taxon>
        <taxon>Seoulvirus SPN3US</taxon>
    </lineage>
</organism>
<reference evidence="1 2" key="1">
    <citation type="submission" date="2020-06" db="EMBL/GenBank/DDBJ databases">
        <title>Bacteriophages application to control Proteus mirabilis infection.</title>
        <authorList>
            <person name="Connerton I.F."/>
        </authorList>
    </citation>
    <scope>NUCLEOTIDE SEQUENCE [LARGE SCALE GENOMIC DNA]</scope>
</reference>
<proteinExistence type="predicted"/>